<feature type="region of interest" description="Disordered" evidence="1">
    <location>
        <begin position="171"/>
        <end position="209"/>
    </location>
</feature>
<name>A0A200Q106_MACCD</name>
<dbReference type="Pfam" id="PF12298">
    <property type="entry name" value="Bot1p"/>
    <property type="match status" value="1"/>
</dbReference>
<feature type="compositionally biased region" description="Pro residues" evidence="1">
    <location>
        <begin position="60"/>
        <end position="70"/>
    </location>
</feature>
<evidence type="ECO:0000313" key="2">
    <source>
        <dbReference type="EMBL" id="OVA04143.1"/>
    </source>
</evidence>
<dbReference type="GO" id="GO:0005840">
    <property type="term" value="C:ribosome"/>
    <property type="evidence" value="ECO:0007669"/>
    <property type="project" value="UniProtKB-KW"/>
</dbReference>
<dbReference type="STRING" id="56857.A0A200Q106"/>
<comment type="caution">
    <text evidence="2">The sequence shown here is derived from an EMBL/GenBank/DDBJ whole genome shotgun (WGS) entry which is preliminary data.</text>
</comment>
<dbReference type="InterPro" id="IPR052851">
    <property type="entry name" value="GCD1_mitochondrial"/>
</dbReference>
<evidence type="ECO:0000313" key="3">
    <source>
        <dbReference type="Proteomes" id="UP000195402"/>
    </source>
</evidence>
<organism evidence="2 3">
    <name type="scientific">Macleaya cordata</name>
    <name type="common">Five-seeded plume-poppy</name>
    <name type="synonym">Bocconia cordata</name>
    <dbReference type="NCBI Taxonomy" id="56857"/>
    <lineage>
        <taxon>Eukaryota</taxon>
        <taxon>Viridiplantae</taxon>
        <taxon>Streptophyta</taxon>
        <taxon>Embryophyta</taxon>
        <taxon>Tracheophyta</taxon>
        <taxon>Spermatophyta</taxon>
        <taxon>Magnoliopsida</taxon>
        <taxon>Ranunculales</taxon>
        <taxon>Papaveraceae</taxon>
        <taxon>Papaveroideae</taxon>
        <taxon>Macleaya</taxon>
    </lineage>
</organism>
<dbReference type="FunCoup" id="A0A200Q106">
    <property type="interactions" value="1864"/>
</dbReference>
<dbReference type="AlphaFoldDB" id="A0A200Q106"/>
<gene>
    <name evidence="2" type="ORF">BVC80_1501g9</name>
</gene>
<dbReference type="PANTHER" id="PTHR35476:SF3">
    <property type="entry name" value="SMALL RIBOSOMAL SUBUNIT PROTEIN MS75"/>
    <property type="match status" value="1"/>
</dbReference>
<feature type="region of interest" description="Disordered" evidence="1">
    <location>
        <begin position="19"/>
        <end position="108"/>
    </location>
</feature>
<evidence type="ECO:0000256" key="1">
    <source>
        <dbReference type="SAM" id="MobiDB-lite"/>
    </source>
</evidence>
<keyword evidence="2" id="KW-0687">Ribonucleoprotein</keyword>
<dbReference type="OMA" id="SMKEDAM"/>
<dbReference type="OrthoDB" id="1919613at2759"/>
<feature type="region of interest" description="Disordered" evidence="1">
    <location>
        <begin position="234"/>
        <end position="254"/>
    </location>
</feature>
<reference evidence="2 3" key="1">
    <citation type="journal article" date="2017" name="Mol. Plant">
        <title>The Genome of Medicinal Plant Macleaya cordata Provides New Insights into Benzylisoquinoline Alkaloids Metabolism.</title>
        <authorList>
            <person name="Liu X."/>
            <person name="Liu Y."/>
            <person name="Huang P."/>
            <person name="Ma Y."/>
            <person name="Qing Z."/>
            <person name="Tang Q."/>
            <person name="Cao H."/>
            <person name="Cheng P."/>
            <person name="Zheng Y."/>
            <person name="Yuan Z."/>
            <person name="Zhou Y."/>
            <person name="Liu J."/>
            <person name="Tang Z."/>
            <person name="Zhuo Y."/>
            <person name="Zhang Y."/>
            <person name="Yu L."/>
            <person name="Huang J."/>
            <person name="Yang P."/>
            <person name="Peng Q."/>
            <person name="Zhang J."/>
            <person name="Jiang W."/>
            <person name="Zhang Z."/>
            <person name="Lin K."/>
            <person name="Ro D.K."/>
            <person name="Chen X."/>
            <person name="Xiong X."/>
            <person name="Shang Y."/>
            <person name="Huang S."/>
            <person name="Zeng J."/>
        </authorList>
    </citation>
    <scope>NUCLEOTIDE SEQUENCE [LARGE SCALE GENOMIC DNA]</scope>
    <source>
        <strain evidence="3">cv. BLH2017</strain>
        <tissue evidence="2">Root</tissue>
    </source>
</reference>
<sequence length="504" mass="56084">MAEGGAAVVCRGCLLTLHTRDGKNSHGLGSPRGSAPNGAGMGRKFHPRPGMGWGRGSHSPPRPRPGPAGNPTPIGDSQSPPRPAPNSDGDGDGGDKSDPAPPCPVAIPTSHIPMALPKVSCDAMMQNLHSILSRLSISHSITRSLKETLSRDLQITSNSLKSLPISLSWRSFSKKPGGENENPWDAWGKEGSSSDSKDGKTEPVGGTDFGWDSVSSWSTGLTKEHFDGEAVGRQTTQGAGEMVSRKPSISSTEDEIDEVAELEKENRKSSKFVDGWGERMKEVNVLLKQVMEPGARGSYLKDSEKAEMYKLHKENPEVYTVEKLAKDYRIMRQRVHAILWLKELEEEEEKKLGHPLDDSVELLLDAFPEFFNSHDREFHVASLPYKPDFKVMPEGWDGTTRDPDEVHYEISMKEDEMLYQEFVQRMNFNKKKMAGEVKCHKYSRRRSAKGWNFTVEKLGPSGKRGGGGGWKFVSLPDGSSRELNEMEKMYVKRETRKRRRKILP</sequence>
<dbReference type="PANTHER" id="PTHR35476">
    <property type="entry name" value="MUCIN-LIKE PROTEIN"/>
    <property type="match status" value="1"/>
</dbReference>
<accession>A0A200Q106</accession>
<dbReference type="Proteomes" id="UP000195402">
    <property type="component" value="Unassembled WGS sequence"/>
</dbReference>
<keyword evidence="3" id="KW-1185">Reference proteome</keyword>
<keyword evidence="2" id="KW-0689">Ribosomal protein</keyword>
<proteinExistence type="predicted"/>
<dbReference type="InParanoid" id="A0A200Q106"/>
<dbReference type="EMBL" id="MVGT01003370">
    <property type="protein sequence ID" value="OVA04143.1"/>
    <property type="molecule type" value="Genomic_DNA"/>
</dbReference>
<protein>
    <submittedName>
        <fullName evidence="2">Ribosomal protein S35</fullName>
    </submittedName>
</protein>